<dbReference type="SUPFAM" id="SSF48452">
    <property type="entry name" value="TPR-like"/>
    <property type="match status" value="1"/>
</dbReference>
<evidence type="ECO:0000256" key="1">
    <source>
        <dbReference type="SAM" id="Coils"/>
    </source>
</evidence>
<comment type="caution">
    <text evidence="4">The sequence shown here is derived from an EMBL/GenBank/DDBJ whole genome shotgun (WGS) entry which is preliminary data.</text>
</comment>
<dbReference type="PANTHER" id="PTHR47661">
    <property type="entry name" value="PHOSPHOGLUCAN PHOSPHATASE LSF1, CHLOROPLASTIC"/>
    <property type="match status" value="1"/>
</dbReference>
<evidence type="ECO:0000256" key="2">
    <source>
        <dbReference type="SAM" id="MobiDB-lite"/>
    </source>
</evidence>
<sequence length="343" mass="38506">MALAPSRCPSSLYSSPSLPKSSVQVKQIPLLFSQNTRFLSNNYSFFSTPTTFCNTLLLKPSNSSILRASETESQISKPAESAGSEGAGEGEEKYEEYEVEIEQPYGLKFTKGRDGATYIDAIAPGGSADKTGKFSVGDKVIATSAVFGTEIWPAAEYGRTMYTIRQRIGPLLMKMQKRYGNMDYAGEMTEKEVIRAERNSGVISNRVREIQMQNYLRKKEQKEQREKDLREGLQLYKNAKYEEALEKFESVLGSKPDYPEASVASYNVACCYSKLNQLQAGLSALKDALEAGFEDFKRIRTDPDLSNLRKSEEFEPLLKRFDESFINENAINAIKSLFGFNKK</sequence>
<dbReference type="PROSITE" id="PS50106">
    <property type="entry name" value="PDZ"/>
    <property type="match status" value="1"/>
</dbReference>
<reference evidence="4 5" key="1">
    <citation type="submission" date="2024-01" db="EMBL/GenBank/DDBJ databases">
        <authorList>
            <person name="Waweru B."/>
        </authorList>
    </citation>
    <scope>NUCLEOTIDE SEQUENCE [LARGE SCALE GENOMIC DNA]</scope>
</reference>
<feature type="region of interest" description="Disordered" evidence="2">
    <location>
        <begin position="69"/>
        <end position="93"/>
    </location>
</feature>
<dbReference type="EMBL" id="CAWUPB010001157">
    <property type="protein sequence ID" value="CAK7339072.1"/>
    <property type="molecule type" value="Genomic_DNA"/>
</dbReference>
<name>A0AAV1RU93_9ROSI</name>
<dbReference type="InterPro" id="IPR011990">
    <property type="entry name" value="TPR-like_helical_dom_sf"/>
</dbReference>
<dbReference type="SUPFAM" id="SSF50156">
    <property type="entry name" value="PDZ domain-like"/>
    <property type="match status" value="1"/>
</dbReference>
<evidence type="ECO:0000313" key="5">
    <source>
        <dbReference type="Proteomes" id="UP001314170"/>
    </source>
</evidence>
<feature type="domain" description="PDZ" evidence="3">
    <location>
        <begin position="105"/>
        <end position="144"/>
    </location>
</feature>
<gene>
    <name evidence="4" type="ORF">DCAF_LOCUS14120</name>
</gene>
<dbReference type="Proteomes" id="UP001314170">
    <property type="component" value="Unassembled WGS sequence"/>
</dbReference>
<dbReference type="AlphaFoldDB" id="A0AAV1RU93"/>
<proteinExistence type="predicted"/>
<organism evidence="4 5">
    <name type="scientific">Dovyalis caffra</name>
    <dbReference type="NCBI Taxonomy" id="77055"/>
    <lineage>
        <taxon>Eukaryota</taxon>
        <taxon>Viridiplantae</taxon>
        <taxon>Streptophyta</taxon>
        <taxon>Embryophyta</taxon>
        <taxon>Tracheophyta</taxon>
        <taxon>Spermatophyta</taxon>
        <taxon>Magnoliopsida</taxon>
        <taxon>eudicotyledons</taxon>
        <taxon>Gunneridae</taxon>
        <taxon>Pentapetalae</taxon>
        <taxon>rosids</taxon>
        <taxon>fabids</taxon>
        <taxon>Malpighiales</taxon>
        <taxon>Salicaceae</taxon>
        <taxon>Flacourtieae</taxon>
        <taxon>Dovyalis</taxon>
    </lineage>
</organism>
<dbReference type="PANTHER" id="PTHR47661:SF3">
    <property type="entry name" value="PROTEIN CONTAINING PDZ DOMAIN, A K-BOX DOMAIN, AND A TPR REGION"/>
    <property type="match status" value="1"/>
</dbReference>
<dbReference type="Gene3D" id="2.30.42.10">
    <property type="match status" value="1"/>
</dbReference>
<keyword evidence="1" id="KW-0175">Coiled coil</keyword>
<evidence type="ECO:0000313" key="4">
    <source>
        <dbReference type="EMBL" id="CAK7339072.1"/>
    </source>
</evidence>
<protein>
    <recommendedName>
        <fullName evidence="3">PDZ domain-containing protein</fullName>
    </recommendedName>
</protein>
<dbReference type="InterPro" id="IPR001478">
    <property type="entry name" value="PDZ"/>
</dbReference>
<keyword evidence="5" id="KW-1185">Reference proteome</keyword>
<dbReference type="Gene3D" id="1.25.40.10">
    <property type="entry name" value="Tetratricopeptide repeat domain"/>
    <property type="match status" value="1"/>
</dbReference>
<accession>A0AAV1RU93</accession>
<dbReference type="NCBIfam" id="NF047558">
    <property type="entry name" value="TPR_END_plus"/>
    <property type="match status" value="1"/>
</dbReference>
<evidence type="ECO:0000259" key="3">
    <source>
        <dbReference type="PROSITE" id="PS50106"/>
    </source>
</evidence>
<feature type="coiled-coil region" evidence="1">
    <location>
        <begin position="212"/>
        <end position="239"/>
    </location>
</feature>
<dbReference type="InterPro" id="IPR036034">
    <property type="entry name" value="PDZ_sf"/>
</dbReference>